<keyword evidence="1" id="KW-0285">Flavoprotein</keyword>
<dbReference type="RefSeq" id="WP_209640230.1">
    <property type="nucleotide sequence ID" value="NZ_JAGINW010000001.1"/>
</dbReference>
<proteinExistence type="predicted"/>
<evidence type="ECO:0000313" key="5">
    <source>
        <dbReference type="EMBL" id="MBP2323596.1"/>
    </source>
</evidence>
<evidence type="ECO:0000259" key="4">
    <source>
        <dbReference type="Pfam" id="PF02910"/>
    </source>
</evidence>
<evidence type="ECO:0000256" key="1">
    <source>
        <dbReference type="ARBA" id="ARBA00022630"/>
    </source>
</evidence>
<gene>
    <name evidence="5" type="ORF">JOF56_003981</name>
</gene>
<dbReference type="GO" id="GO:0008177">
    <property type="term" value="F:succinate dehydrogenase (quinone) activity"/>
    <property type="evidence" value="ECO:0007669"/>
    <property type="project" value="UniProtKB-EC"/>
</dbReference>
<evidence type="ECO:0000259" key="3">
    <source>
        <dbReference type="Pfam" id="PF00890"/>
    </source>
</evidence>
<dbReference type="InterPro" id="IPR030664">
    <property type="entry name" value="SdhA/FrdA/AprA"/>
</dbReference>
<dbReference type="EC" id="1.3.5.4" evidence="5"/>
<reference evidence="5 6" key="1">
    <citation type="submission" date="2021-03" db="EMBL/GenBank/DDBJ databases">
        <title>Sequencing the genomes of 1000 actinobacteria strains.</title>
        <authorList>
            <person name="Klenk H.-P."/>
        </authorList>
    </citation>
    <scope>NUCLEOTIDE SEQUENCE [LARGE SCALE GENOMIC DNA]</scope>
    <source>
        <strain evidence="5 6">DSM 46670</strain>
    </source>
</reference>
<comment type="caution">
    <text evidence="5">The sequence shown here is derived from an EMBL/GenBank/DDBJ whole genome shotgun (WGS) entry which is preliminary data.</text>
</comment>
<dbReference type="SUPFAM" id="SSF51905">
    <property type="entry name" value="FAD/NAD(P)-binding domain"/>
    <property type="match status" value="1"/>
</dbReference>
<evidence type="ECO:0000256" key="2">
    <source>
        <dbReference type="ARBA" id="ARBA00023002"/>
    </source>
</evidence>
<dbReference type="Pfam" id="PF00890">
    <property type="entry name" value="FAD_binding_2"/>
    <property type="match status" value="1"/>
</dbReference>
<dbReference type="InterPro" id="IPR036188">
    <property type="entry name" value="FAD/NAD-bd_sf"/>
</dbReference>
<dbReference type="PRINTS" id="PR00368">
    <property type="entry name" value="FADPNR"/>
</dbReference>
<dbReference type="InterPro" id="IPR015939">
    <property type="entry name" value="Fum_Rdtase/Succ_DH_flav-like_C"/>
</dbReference>
<feature type="domain" description="Fumarate reductase/succinate dehydrogenase flavoprotein-like C-terminal" evidence="4">
    <location>
        <begin position="507"/>
        <end position="638"/>
    </location>
</feature>
<protein>
    <submittedName>
        <fullName evidence="5">Succinate dehydrogenase / fumarate reductase flavoprotein subunit</fullName>
        <ecNumber evidence="5">1.3.5.1</ecNumber>
        <ecNumber evidence="5">1.3.5.4</ecNumber>
    </submittedName>
</protein>
<dbReference type="PANTHER" id="PTHR11632:SF53">
    <property type="entry name" value="SUCCINATE DEHYDROGENASE FLAVOPROTEIN SUBUNIT"/>
    <property type="match status" value="1"/>
</dbReference>
<dbReference type="InterPro" id="IPR011280">
    <property type="entry name" value="Succ_DH/Fum_Rdt_flav_su"/>
</dbReference>
<dbReference type="EC" id="1.3.5.1" evidence="5"/>
<dbReference type="Gene3D" id="1.20.58.100">
    <property type="entry name" value="Fumarate reductase/succinate dehydrogenase flavoprotein-like, C-terminal domain"/>
    <property type="match status" value="1"/>
</dbReference>
<accession>A0ABS4TGN9</accession>
<dbReference type="Gene3D" id="3.90.700.10">
    <property type="entry name" value="Succinate dehydrogenase/fumarate reductase flavoprotein, catalytic domain"/>
    <property type="match status" value="1"/>
</dbReference>
<keyword evidence="2 5" id="KW-0560">Oxidoreductase</keyword>
<dbReference type="InterPro" id="IPR037099">
    <property type="entry name" value="Fum_R/Succ_DH_flav-like_C_sf"/>
</dbReference>
<dbReference type="SUPFAM" id="SSF56425">
    <property type="entry name" value="Succinate dehydrogenase/fumarate reductase flavoprotein, catalytic domain"/>
    <property type="match status" value="1"/>
</dbReference>
<dbReference type="Gene3D" id="3.50.50.60">
    <property type="entry name" value="FAD/NAD(P)-binding domain"/>
    <property type="match status" value="1"/>
</dbReference>
<sequence>MMYTEGTPIADRKAPDGPIDKRWQQRRFSARLVNPANKRKLTVIVVGTGLAGGAAAATLGELGYNVLSFCYQDSPRRAHSIAAQGGINAAKNYRNDGDSVHRLFYDTVKGGDFRSRESNVHRLAEVSVEIIDQCVAQGVPFAREYGGLLDTRSFGGAQVARTFYARGQTGQQLLLGAYQALARQIHAGQVKMHPRTEMLDLIVDDGRARGIVTRDLVTGEVSSHLADAVVLATGGYGNAFYLSTNAKGCNTTAIWRAHRRGALFANPCFTQIHPTCIPVSGAHQSKLTLMSESLRNDGRVWVPSAPGDSRPPHMIPEQERDYYLERLYPSFGNLVPRDIASRAAKNICDTGHGVGPGGLGVYLDFADAIKRLGKPAVAAKYGNLFQMYEQITGEDPYQVPMRIYPAVHYTMGGLWVDYDLQSTIPGLFVIGEANFSDHGANRLGASALMQGLADGYFVLPNTIGDYLADGPFAAVNQDTVTSVEQEVQGRVEKLLSVDGDRSPDDFHRELGQLMWDHCGMERSEAGLRKALERIPALREEFWRRVRVLGTGEGLNQSLEKAGRVADFLELTELMCLDALHRTESCGGHFRSESQTEDGEALRDDENFSYAAAWEYASPPVLHREELRFDHITPSQRSYK</sequence>
<feature type="domain" description="FAD-dependent oxidoreductase 2 FAD-binding" evidence="3">
    <location>
        <begin position="43"/>
        <end position="448"/>
    </location>
</feature>
<dbReference type="NCBIfam" id="NF005749">
    <property type="entry name" value="PRK07573.1"/>
    <property type="match status" value="1"/>
</dbReference>
<organism evidence="5 6">
    <name type="scientific">Kibdelosporangium banguiense</name>
    <dbReference type="NCBI Taxonomy" id="1365924"/>
    <lineage>
        <taxon>Bacteria</taxon>
        <taxon>Bacillati</taxon>
        <taxon>Actinomycetota</taxon>
        <taxon>Actinomycetes</taxon>
        <taxon>Pseudonocardiales</taxon>
        <taxon>Pseudonocardiaceae</taxon>
        <taxon>Kibdelosporangium</taxon>
    </lineage>
</organism>
<dbReference type="Pfam" id="PF02910">
    <property type="entry name" value="Succ_DH_flav_C"/>
    <property type="match status" value="1"/>
</dbReference>
<keyword evidence="6" id="KW-1185">Reference proteome</keyword>
<dbReference type="PANTHER" id="PTHR11632">
    <property type="entry name" value="SUCCINATE DEHYDROGENASE 2 FLAVOPROTEIN SUBUNIT"/>
    <property type="match status" value="1"/>
</dbReference>
<dbReference type="EMBL" id="JAGINW010000001">
    <property type="protein sequence ID" value="MBP2323596.1"/>
    <property type="molecule type" value="Genomic_DNA"/>
</dbReference>
<evidence type="ECO:0000313" key="6">
    <source>
        <dbReference type="Proteomes" id="UP001519332"/>
    </source>
</evidence>
<dbReference type="NCBIfam" id="TIGR01811">
    <property type="entry name" value="sdhA_Bsu"/>
    <property type="match status" value="1"/>
</dbReference>
<dbReference type="InterPro" id="IPR027477">
    <property type="entry name" value="Succ_DH/fumarate_Rdtase_cat_sf"/>
</dbReference>
<dbReference type="InterPro" id="IPR003953">
    <property type="entry name" value="FAD-dep_OxRdtase_2_FAD-bd"/>
</dbReference>
<dbReference type="Proteomes" id="UP001519332">
    <property type="component" value="Unassembled WGS sequence"/>
</dbReference>
<name>A0ABS4TGN9_9PSEU</name>
<dbReference type="SUPFAM" id="SSF46977">
    <property type="entry name" value="Succinate dehydrogenase/fumarate reductase flavoprotein C-terminal domain"/>
    <property type="match status" value="1"/>
</dbReference>